<dbReference type="GO" id="GO:0005886">
    <property type="term" value="C:plasma membrane"/>
    <property type="evidence" value="ECO:0007669"/>
    <property type="project" value="UniProtKB-SubCell"/>
</dbReference>
<dbReference type="GeneID" id="102377855"/>
<comment type="similarity">
    <text evidence="10">Belongs to the G-protein coupled receptor 1 family.</text>
</comment>
<sequence length="318" mass="35556">MENRTVISEFILLGFTDIQELQIIIFTILTITYILTIAGNLLIIVVTLVDSNLQTPMYFFLRNFSLLEIGFTSVVVPKALFNMALGSKTISFLGCLTQSFLYFLVGTTDLLLLAAMSFDRYVAICNPLHYNTIMNTRVCSLLVLGSWIESFLFLIIPSLLFLWMPFCGSNVLDHFFCDGTPLRKLLCGDRRLLDMISLIIALFSLVSGLTVIIMSYIKITLTVIRIPSATGRQKAFSTCASHLTVVSITYGSCIFMYGKPAGSNGLDSSKSVAVLNTIVSPLLNPFIYTLRNKQVQNALKDIVHRAWCFRWTWESGGK</sequence>
<keyword evidence="5 11" id="KW-1133">Transmembrane helix</keyword>
<keyword evidence="8 10" id="KW-0675">Receptor</keyword>
<feature type="transmembrane region" description="Helical" evidence="11">
    <location>
        <begin position="270"/>
        <end position="290"/>
    </location>
</feature>
<dbReference type="GO" id="GO:0004984">
    <property type="term" value="F:olfactory receptor activity"/>
    <property type="evidence" value="ECO:0007669"/>
    <property type="project" value="InterPro"/>
</dbReference>
<feature type="transmembrane region" description="Helical" evidence="11">
    <location>
        <begin position="238"/>
        <end position="258"/>
    </location>
</feature>
<evidence type="ECO:0000256" key="9">
    <source>
        <dbReference type="ARBA" id="ARBA00023224"/>
    </source>
</evidence>
<feature type="transmembrane region" description="Helical" evidence="11">
    <location>
        <begin position="100"/>
        <end position="118"/>
    </location>
</feature>
<evidence type="ECO:0000259" key="12">
    <source>
        <dbReference type="PROSITE" id="PS50262"/>
    </source>
</evidence>
<evidence type="ECO:0000256" key="8">
    <source>
        <dbReference type="ARBA" id="ARBA00023170"/>
    </source>
</evidence>
<dbReference type="AlphaFoldDB" id="A0A1U7SGS8"/>
<reference evidence="14" key="1">
    <citation type="submission" date="2025-08" db="UniProtKB">
        <authorList>
            <consortium name="RefSeq"/>
        </authorList>
    </citation>
    <scope>IDENTIFICATION</scope>
</reference>
<organism evidence="13 14">
    <name type="scientific">Alligator sinensis</name>
    <name type="common">Chinese alligator</name>
    <dbReference type="NCBI Taxonomy" id="38654"/>
    <lineage>
        <taxon>Eukaryota</taxon>
        <taxon>Metazoa</taxon>
        <taxon>Chordata</taxon>
        <taxon>Craniata</taxon>
        <taxon>Vertebrata</taxon>
        <taxon>Euteleostomi</taxon>
        <taxon>Archelosauria</taxon>
        <taxon>Archosauria</taxon>
        <taxon>Crocodylia</taxon>
        <taxon>Alligatoridae</taxon>
        <taxon>Alligatorinae</taxon>
        <taxon>Alligator</taxon>
    </lineage>
</organism>
<protein>
    <recommendedName>
        <fullName evidence="11">Olfactory receptor</fullName>
    </recommendedName>
</protein>
<dbReference type="Gene3D" id="1.20.1070.10">
    <property type="entry name" value="Rhodopsin 7-helix transmembrane proteins"/>
    <property type="match status" value="1"/>
</dbReference>
<keyword evidence="3 10" id="KW-0812">Transmembrane</keyword>
<evidence type="ECO:0000256" key="5">
    <source>
        <dbReference type="ARBA" id="ARBA00022989"/>
    </source>
</evidence>
<gene>
    <name evidence="14" type="primary">LOC102377855</name>
</gene>
<dbReference type="SUPFAM" id="SSF81321">
    <property type="entry name" value="Family A G protein-coupled receptor-like"/>
    <property type="match status" value="1"/>
</dbReference>
<evidence type="ECO:0000256" key="3">
    <source>
        <dbReference type="ARBA" id="ARBA00022692"/>
    </source>
</evidence>
<dbReference type="InterPro" id="IPR047132">
    <property type="entry name" value="Olfact_rcpt_6C-like"/>
</dbReference>
<keyword evidence="13" id="KW-1185">Reference proteome</keyword>
<keyword evidence="7 11" id="KW-0472">Membrane</keyword>
<evidence type="ECO:0000313" key="14">
    <source>
        <dbReference type="RefSeq" id="XP_006037491.1"/>
    </source>
</evidence>
<keyword evidence="11" id="KW-0716">Sensory transduction</keyword>
<feature type="domain" description="G-protein coupled receptors family 1 profile" evidence="12">
    <location>
        <begin position="39"/>
        <end position="288"/>
    </location>
</feature>
<dbReference type="Pfam" id="PF13853">
    <property type="entry name" value="7tm_4"/>
    <property type="match status" value="1"/>
</dbReference>
<dbReference type="CDD" id="cd15912">
    <property type="entry name" value="7tmA_OR6C-like"/>
    <property type="match status" value="1"/>
</dbReference>
<dbReference type="GO" id="GO:0004930">
    <property type="term" value="F:G protein-coupled receptor activity"/>
    <property type="evidence" value="ECO:0007669"/>
    <property type="project" value="UniProtKB-KW"/>
</dbReference>
<dbReference type="PROSITE" id="PS00237">
    <property type="entry name" value="G_PROTEIN_RECEP_F1_1"/>
    <property type="match status" value="1"/>
</dbReference>
<dbReference type="PRINTS" id="PR00237">
    <property type="entry name" value="GPCRRHODOPSN"/>
</dbReference>
<feature type="transmembrane region" description="Helical" evidence="11">
    <location>
        <begin position="23"/>
        <end position="48"/>
    </location>
</feature>
<dbReference type="InterPro" id="IPR000276">
    <property type="entry name" value="GPCR_Rhodpsn"/>
</dbReference>
<evidence type="ECO:0000256" key="10">
    <source>
        <dbReference type="RuleBase" id="RU000688"/>
    </source>
</evidence>
<dbReference type="InParanoid" id="A0A1U7SGS8"/>
<dbReference type="PANTHER" id="PTHR26454">
    <property type="entry name" value="OLFACTORY RECEPTOR"/>
    <property type="match status" value="1"/>
</dbReference>
<feature type="transmembrane region" description="Helical" evidence="11">
    <location>
        <begin position="139"/>
        <end position="164"/>
    </location>
</feature>
<keyword evidence="9 10" id="KW-0807">Transducer</keyword>
<keyword evidence="6 10" id="KW-0297">G-protein coupled receptor</keyword>
<dbReference type="RefSeq" id="XP_006037491.1">
    <property type="nucleotide sequence ID" value="XM_006037429.1"/>
</dbReference>
<dbReference type="FunFam" id="1.20.1070.10:FF:000013">
    <property type="entry name" value="Olfactory receptor"/>
    <property type="match status" value="1"/>
</dbReference>
<comment type="subcellular location">
    <subcellularLocation>
        <location evidence="1 11">Cell membrane</location>
        <topology evidence="1 11">Multi-pass membrane protein</topology>
    </subcellularLocation>
</comment>
<evidence type="ECO:0000256" key="6">
    <source>
        <dbReference type="ARBA" id="ARBA00023040"/>
    </source>
</evidence>
<evidence type="ECO:0000313" key="13">
    <source>
        <dbReference type="Proteomes" id="UP000189705"/>
    </source>
</evidence>
<name>A0A1U7SGS8_ALLSI</name>
<keyword evidence="2 11" id="KW-1003">Cell membrane</keyword>
<proteinExistence type="inferred from homology"/>
<accession>A0A1U7SGS8</accession>
<dbReference type="Proteomes" id="UP000189705">
    <property type="component" value="Unplaced"/>
</dbReference>
<evidence type="ECO:0000256" key="7">
    <source>
        <dbReference type="ARBA" id="ARBA00023136"/>
    </source>
</evidence>
<evidence type="ECO:0000256" key="2">
    <source>
        <dbReference type="ARBA" id="ARBA00022475"/>
    </source>
</evidence>
<keyword evidence="4 11" id="KW-0552">Olfaction</keyword>
<dbReference type="PROSITE" id="PS50262">
    <property type="entry name" value="G_PROTEIN_RECEP_F1_2"/>
    <property type="match status" value="1"/>
</dbReference>
<feature type="transmembrane region" description="Helical" evidence="11">
    <location>
        <begin position="195"/>
        <end position="217"/>
    </location>
</feature>
<evidence type="ECO:0000256" key="4">
    <source>
        <dbReference type="ARBA" id="ARBA00022725"/>
    </source>
</evidence>
<dbReference type="PANTHER" id="PTHR26454:SF18">
    <property type="entry name" value="OLFACTORY RECEPTOR 6C76"/>
    <property type="match status" value="1"/>
</dbReference>
<evidence type="ECO:0000256" key="11">
    <source>
        <dbReference type="RuleBase" id="RU363047"/>
    </source>
</evidence>
<dbReference type="PRINTS" id="PR00245">
    <property type="entry name" value="OLFACTORYR"/>
</dbReference>
<dbReference type="InterPro" id="IPR017452">
    <property type="entry name" value="GPCR_Rhodpsn_7TM"/>
</dbReference>
<dbReference type="InterPro" id="IPR000725">
    <property type="entry name" value="Olfact_rcpt"/>
</dbReference>
<dbReference type="KEGG" id="asn:102377855"/>
<evidence type="ECO:0000256" key="1">
    <source>
        <dbReference type="ARBA" id="ARBA00004651"/>
    </source>
</evidence>
<feature type="transmembrane region" description="Helical" evidence="11">
    <location>
        <begin position="60"/>
        <end position="80"/>
    </location>
</feature>